<dbReference type="GO" id="GO:0003735">
    <property type="term" value="F:structural constituent of ribosome"/>
    <property type="evidence" value="ECO:0007669"/>
    <property type="project" value="InterPro"/>
</dbReference>
<organism evidence="2 3">
    <name type="scientific">Catenulispora acidiphila (strain DSM 44928 / JCM 14897 / NBRC 102108 / NRRL B-24433 / ID139908)</name>
    <dbReference type="NCBI Taxonomy" id="479433"/>
    <lineage>
        <taxon>Bacteria</taxon>
        <taxon>Bacillati</taxon>
        <taxon>Actinomycetota</taxon>
        <taxon>Actinomycetes</taxon>
        <taxon>Catenulisporales</taxon>
        <taxon>Catenulisporaceae</taxon>
        <taxon>Catenulispora</taxon>
    </lineage>
</organism>
<protein>
    <submittedName>
        <fullName evidence="2">Uncharacterized protein</fullName>
    </submittedName>
</protein>
<name>C7Q5H1_CATAD</name>
<dbReference type="KEGG" id="cai:Caci_8969"/>
<dbReference type="GO" id="GO:0050661">
    <property type="term" value="F:NADP binding"/>
    <property type="evidence" value="ECO:0007669"/>
    <property type="project" value="InterPro"/>
</dbReference>
<dbReference type="RefSeq" id="WP_015797506.1">
    <property type="nucleotide sequence ID" value="NC_013131.1"/>
</dbReference>
<dbReference type="GO" id="GO:0033014">
    <property type="term" value="P:tetrapyrrole biosynthetic process"/>
    <property type="evidence" value="ECO:0007669"/>
    <property type="project" value="InterPro"/>
</dbReference>
<reference evidence="2 3" key="1">
    <citation type="journal article" date="2009" name="Stand. Genomic Sci.">
        <title>Complete genome sequence of Catenulispora acidiphila type strain (ID 139908).</title>
        <authorList>
            <person name="Copeland A."/>
            <person name="Lapidus A."/>
            <person name="Glavina Del Rio T."/>
            <person name="Nolan M."/>
            <person name="Lucas S."/>
            <person name="Chen F."/>
            <person name="Tice H."/>
            <person name="Cheng J.F."/>
            <person name="Bruce D."/>
            <person name="Goodwin L."/>
            <person name="Pitluck S."/>
            <person name="Mikhailova N."/>
            <person name="Pati A."/>
            <person name="Ivanova N."/>
            <person name="Mavromatis K."/>
            <person name="Chen A."/>
            <person name="Palaniappan K."/>
            <person name="Chain P."/>
            <person name="Land M."/>
            <person name="Hauser L."/>
            <person name="Chang Y.J."/>
            <person name="Jeffries C.D."/>
            <person name="Chertkov O."/>
            <person name="Brettin T."/>
            <person name="Detter J.C."/>
            <person name="Han C."/>
            <person name="Ali Z."/>
            <person name="Tindall B.J."/>
            <person name="Goker M."/>
            <person name="Bristow J."/>
            <person name="Eisen J.A."/>
            <person name="Markowitz V."/>
            <person name="Hugenholtz P."/>
            <person name="Kyrpides N.C."/>
            <person name="Klenk H.P."/>
        </authorList>
    </citation>
    <scope>NUCLEOTIDE SEQUENCE [LARGE SCALE GENOMIC DNA]</scope>
    <source>
        <strain evidence="3">DSM 44928 / JCM 14897 / NBRC 102108 / NRRL B-24433 / ID139908</strain>
    </source>
</reference>
<evidence type="ECO:0000313" key="3">
    <source>
        <dbReference type="Proteomes" id="UP000000851"/>
    </source>
</evidence>
<dbReference type="STRING" id="479433.Caci_8969"/>
<dbReference type="eggNOG" id="COG0373">
    <property type="taxonomic scope" value="Bacteria"/>
</dbReference>
<proteinExistence type="predicted"/>
<evidence type="ECO:0000256" key="1">
    <source>
        <dbReference type="SAM" id="MobiDB-lite"/>
    </source>
</evidence>
<evidence type="ECO:0000313" key="2">
    <source>
        <dbReference type="EMBL" id="ACU77782.1"/>
    </source>
</evidence>
<dbReference type="EMBL" id="CP001700">
    <property type="protein sequence ID" value="ACU77782.1"/>
    <property type="molecule type" value="Genomic_DNA"/>
</dbReference>
<feature type="region of interest" description="Disordered" evidence="1">
    <location>
        <begin position="1"/>
        <end position="21"/>
    </location>
</feature>
<accession>C7Q5H1</accession>
<dbReference type="AlphaFoldDB" id="C7Q5H1"/>
<sequence>MPSSAVSGQPSRSHLVQSGQLRQSSPARFAACSYIDATTHSLEILGHEYQKGAQASSGPAEAVLRTCHRFERYWAEGADFSLGSRRPHDSVVIGHDAVAARLAQIAAGTTSLIVGESFVYQQVHAAFQGLPPEHLLAGAAVESLATAAEARRRFDLRAALDYSQLARMLLDDCSPADTTAVVIGGGMLAQAIAAELAPTRSVVLITRSPKRLRRQLAGSGVRAAASRIDSFSPDLADQGYNVVLATHGLEGEHRTRVVEISERANCLAVIDLCATRTMSDRPAYLHLHHPVVLEAIEEANRGIADRAAAARLWIDRQLGGSHDN</sequence>
<dbReference type="InterPro" id="IPR020574">
    <property type="entry name" value="Ribosomal_uS9_CS"/>
</dbReference>
<dbReference type="Gene3D" id="3.40.50.720">
    <property type="entry name" value="NAD(P)-binding Rossmann-like Domain"/>
    <property type="match status" value="1"/>
</dbReference>
<gene>
    <name evidence="2" type="ordered locus">Caci_8969</name>
</gene>
<dbReference type="InParanoid" id="C7Q5H1"/>
<dbReference type="SUPFAM" id="SSF69742">
    <property type="entry name" value="Glutamyl tRNA-reductase catalytic, N-terminal domain"/>
    <property type="match status" value="1"/>
</dbReference>
<dbReference type="PROSITE" id="PS00360">
    <property type="entry name" value="RIBOSOMAL_S9"/>
    <property type="match status" value="1"/>
</dbReference>
<dbReference type="GO" id="GO:0008883">
    <property type="term" value="F:glutamyl-tRNA reductase activity"/>
    <property type="evidence" value="ECO:0007669"/>
    <property type="project" value="InterPro"/>
</dbReference>
<dbReference type="OrthoDB" id="9855667at2"/>
<dbReference type="GO" id="GO:0006412">
    <property type="term" value="P:translation"/>
    <property type="evidence" value="ECO:0007669"/>
    <property type="project" value="InterPro"/>
</dbReference>
<dbReference type="GO" id="GO:0005840">
    <property type="term" value="C:ribosome"/>
    <property type="evidence" value="ECO:0007669"/>
    <property type="project" value="InterPro"/>
</dbReference>
<dbReference type="InterPro" id="IPR036343">
    <property type="entry name" value="GluRdtase_N_sf"/>
</dbReference>
<keyword evidence="3" id="KW-1185">Reference proteome</keyword>
<dbReference type="Gene3D" id="3.30.460.30">
    <property type="entry name" value="Glutamyl-tRNA reductase, N-terminal domain"/>
    <property type="match status" value="1"/>
</dbReference>
<dbReference type="Proteomes" id="UP000000851">
    <property type="component" value="Chromosome"/>
</dbReference>
<dbReference type="HOGENOM" id="CLU_857101_0_0_11"/>